<evidence type="ECO:0000256" key="5">
    <source>
        <dbReference type="ARBA" id="ARBA00022691"/>
    </source>
</evidence>
<comment type="caution">
    <text evidence="7">The sequence shown here is derived from an EMBL/GenBank/DDBJ whole genome shotgun (WGS) entry which is preliminary data.</text>
</comment>
<evidence type="ECO:0000256" key="3">
    <source>
        <dbReference type="ARBA" id="ARBA00022603"/>
    </source>
</evidence>
<feature type="domain" description="Tetrapyrrole methylase" evidence="6">
    <location>
        <begin position="5"/>
        <end position="186"/>
    </location>
</feature>
<reference evidence="7" key="1">
    <citation type="journal article" date="2021" name="PeerJ">
        <title>Extensive microbial diversity within the chicken gut microbiome revealed by metagenomics and culture.</title>
        <authorList>
            <person name="Gilroy R."/>
            <person name="Ravi A."/>
            <person name="Getino M."/>
            <person name="Pursley I."/>
            <person name="Horton D.L."/>
            <person name="Alikhan N.F."/>
            <person name="Baker D."/>
            <person name="Gharbi K."/>
            <person name="Hall N."/>
            <person name="Watson M."/>
            <person name="Adriaenssens E.M."/>
            <person name="Foster-Nyarko E."/>
            <person name="Jarju S."/>
            <person name="Secka A."/>
            <person name="Antonio M."/>
            <person name="Oren A."/>
            <person name="Chaudhuri R.R."/>
            <person name="La Ragione R."/>
            <person name="Hildebrand F."/>
            <person name="Pallen M.J."/>
        </authorList>
    </citation>
    <scope>NUCLEOTIDE SEQUENCE</scope>
    <source>
        <strain evidence="7">CHK193-4272</strain>
    </source>
</reference>
<dbReference type="InterPro" id="IPR000878">
    <property type="entry name" value="4pyrrol_Mease"/>
</dbReference>
<reference evidence="7" key="2">
    <citation type="submission" date="2021-04" db="EMBL/GenBank/DDBJ databases">
        <authorList>
            <person name="Gilroy R."/>
        </authorList>
    </citation>
    <scope>NUCLEOTIDE SEQUENCE</scope>
    <source>
        <strain evidence="7">CHK193-4272</strain>
    </source>
</reference>
<protein>
    <submittedName>
        <fullName evidence="7">Precorrin-6y C5,15-methyltransferase (Decarboxylating) subunit CbiE</fullName>
    </submittedName>
</protein>
<dbReference type="GO" id="GO:0032259">
    <property type="term" value="P:methylation"/>
    <property type="evidence" value="ECO:0007669"/>
    <property type="project" value="UniProtKB-KW"/>
</dbReference>
<dbReference type="CDD" id="cd02440">
    <property type="entry name" value="AdoMet_MTases"/>
    <property type="match status" value="1"/>
</dbReference>
<organism evidence="7 8">
    <name type="scientific">Candidatus Butyricicoccus avistercoris</name>
    <dbReference type="NCBI Taxonomy" id="2838518"/>
    <lineage>
        <taxon>Bacteria</taxon>
        <taxon>Bacillati</taxon>
        <taxon>Bacillota</taxon>
        <taxon>Clostridia</taxon>
        <taxon>Eubacteriales</taxon>
        <taxon>Butyricicoccaceae</taxon>
        <taxon>Butyricicoccus</taxon>
    </lineage>
</organism>
<keyword evidence="5" id="KW-0949">S-adenosyl-L-methionine</keyword>
<dbReference type="SUPFAM" id="SSF53335">
    <property type="entry name" value="S-adenosyl-L-methionine-dependent methyltransferases"/>
    <property type="match status" value="1"/>
</dbReference>
<dbReference type="GO" id="GO:0008276">
    <property type="term" value="F:protein methyltransferase activity"/>
    <property type="evidence" value="ECO:0007669"/>
    <property type="project" value="InterPro"/>
</dbReference>
<proteinExistence type="predicted"/>
<dbReference type="PANTHER" id="PTHR43182:SF1">
    <property type="entry name" value="COBALT-PRECORRIN-7 C(5)-METHYLTRANSFERASE"/>
    <property type="match status" value="1"/>
</dbReference>
<evidence type="ECO:0000256" key="1">
    <source>
        <dbReference type="ARBA" id="ARBA00004953"/>
    </source>
</evidence>
<keyword evidence="4" id="KW-0808">Transferase</keyword>
<dbReference type="Pfam" id="PF01135">
    <property type="entry name" value="PCMT"/>
    <property type="match status" value="1"/>
</dbReference>
<dbReference type="InterPro" id="IPR029063">
    <property type="entry name" value="SAM-dependent_MTases_sf"/>
</dbReference>
<evidence type="ECO:0000256" key="2">
    <source>
        <dbReference type="ARBA" id="ARBA00022573"/>
    </source>
</evidence>
<dbReference type="CDD" id="cd11644">
    <property type="entry name" value="Precorrin-6Y-MT"/>
    <property type="match status" value="1"/>
</dbReference>
<dbReference type="GO" id="GO:0009236">
    <property type="term" value="P:cobalamin biosynthetic process"/>
    <property type="evidence" value="ECO:0007669"/>
    <property type="project" value="UniProtKB-KW"/>
</dbReference>
<accession>A0A9D1PJ38</accession>
<dbReference type="Gene3D" id="3.40.1010.10">
    <property type="entry name" value="Cobalt-precorrin-4 Transmethylase, Domain 1"/>
    <property type="match status" value="1"/>
</dbReference>
<evidence type="ECO:0000313" key="8">
    <source>
        <dbReference type="Proteomes" id="UP000886808"/>
    </source>
</evidence>
<sequence>MSRIISIIGAGAGHAGLLTEQVTQIIKTADEVYASGKIAGTLITLRDTWRVVPFSDMKELAIESKKQHIVLLLEGDSLFFDKGEQLYNELKNYADVKCYAGVSSVQYLCAKTNQSYNDIYWLEYESEDLLAAISYNKKVAVLLSGENIPDHICRLLCDAGLNNMRVTVGSRIATGRERIVQDEAKHLRDYEFANPSVMIIENPNFNDKAKTVFDDELKLCENALTQEVRWSAANLMRIKPTDKVINIGAGSGEMAVELARMTYKGSVVAIEEDASEFEMLKQNKEHLGLYNISTLYGNALEMIEHNVDIIPDAVFVGDNVRGIKRILQSLKHKNDKIRVVIVAHNLERLSEAQAALASLRFAAVEVSQLTLSKAKTLGSHTMMLSDKPMFLLCGGKELMNENIDIKKDE</sequence>
<evidence type="ECO:0000259" key="6">
    <source>
        <dbReference type="Pfam" id="PF00590"/>
    </source>
</evidence>
<dbReference type="Pfam" id="PF00590">
    <property type="entry name" value="TP_methylase"/>
    <property type="match status" value="1"/>
</dbReference>
<dbReference type="InterPro" id="IPR012818">
    <property type="entry name" value="CbiE"/>
</dbReference>
<dbReference type="EMBL" id="DXIE01000035">
    <property type="protein sequence ID" value="HIV62454.1"/>
    <property type="molecule type" value="Genomic_DNA"/>
</dbReference>
<keyword evidence="2" id="KW-0169">Cobalamin biosynthesis</keyword>
<name>A0A9D1PJ38_9FIRM</name>
<comment type="pathway">
    <text evidence="1">Cofactor biosynthesis; adenosylcobalamin biosynthesis.</text>
</comment>
<dbReference type="InterPro" id="IPR050714">
    <property type="entry name" value="Cobalamin_biosynth_MTase"/>
</dbReference>
<dbReference type="Proteomes" id="UP000886808">
    <property type="component" value="Unassembled WGS sequence"/>
</dbReference>
<dbReference type="AlphaFoldDB" id="A0A9D1PJ38"/>
<dbReference type="InterPro" id="IPR035996">
    <property type="entry name" value="4pyrrol_Methylase_sf"/>
</dbReference>
<dbReference type="PANTHER" id="PTHR43182">
    <property type="entry name" value="COBALT-PRECORRIN-6B C(15)-METHYLTRANSFERASE (DECARBOXYLATING)"/>
    <property type="match status" value="1"/>
</dbReference>
<evidence type="ECO:0000256" key="4">
    <source>
        <dbReference type="ARBA" id="ARBA00022679"/>
    </source>
</evidence>
<dbReference type="Gene3D" id="3.40.50.150">
    <property type="entry name" value="Vaccinia Virus protein VP39"/>
    <property type="match status" value="1"/>
</dbReference>
<evidence type="ECO:0000313" key="7">
    <source>
        <dbReference type="EMBL" id="HIV62454.1"/>
    </source>
</evidence>
<dbReference type="InterPro" id="IPR014777">
    <property type="entry name" value="4pyrrole_Mease_sub1"/>
</dbReference>
<gene>
    <name evidence="7" type="primary">cbiE</name>
    <name evidence="7" type="ORF">H9746_06415</name>
</gene>
<dbReference type="NCBIfam" id="TIGR02467">
    <property type="entry name" value="CbiE"/>
    <property type="match status" value="1"/>
</dbReference>
<dbReference type="SUPFAM" id="SSF53790">
    <property type="entry name" value="Tetrapyrrole methylase"/>
    <property type="match status" value="1"/>
</dbReference>
<keyword evidence="3" id="KW-0489">Methyltransferase</keyword>